<dbReference type="OrthoDB" id="1244997at2759"/>
<dbReference type="Pfam" id="PF13966">
    <property type="entry name" value="zf-RVT"/>
    <property type="match status" value="1"/>
</dbReference>
<evidence type="ECO:0008006" key="6">
    <source>
        <dbReference type="Google" id="ProtNLM"/>
    </source>
</evidence>
<dbReference type="InterPro" id="IPR025558">
    <property type="entry name" value="DUF4283"/>
</dbReference>
<evidence type="ECO:0000313" key="4">
    <source>
        <dbReference type="EMBL" id="VFQ93364.1"/>
    </source>
</evidence>
<feature type="domain" description="Reverse transcriptase zinc-binding" evidence="2">
    <location>
        <begin position="612"/>
        <end position="693"/>
    </location>
</feature>
<evidence type="ECO:0000259" key="2">
    <source>
        <dbReference type="Pfam" id="PF13966"/>
    </source>
</evidence>
<name>A0A484MZY4_9ASTE</name>
<feature type="compositionally biased region" description="Basic and acidic residues" evidence="1">
    <location>
        <begin position="1"/>
        <end position="11"/>
    </location>
</feature>
<dbReference type="InterPro" id="IPR026960">
    <property type="entry name" value="RVT-Znf"/>
</dbReference>
<evidence type="ECO:0000313" key="5">
    <source>
        <dbReference type="Proteomes" id="UP000595140"/>
    </source>
</evidence>
<dbReference type="PANTHER" id="PTHR33233">
    <property type="entry name" value="ENDONUCLEASE/EXONUCLEASE/PHOSPHATASE"/>
    <property type="match status" value="1"/>
</dbReference>
<dbReference type="AlphaFoldDB" id="A0A484MZY4"/>
<sequence length="725" mass="84274">MSILKDFKIKGTEVPNHQSSDNADGGSGEEKEIAEERVKLDPIPSYAEIVAGIADQDTSLKYIPAIEVNGNLVAQITADDVIDSSDIWKTTIVCCILGANPPIEVVKGYVNRIWKDFPIDVVDVLKDGQYIVTFNREDDMKEVTKRRYYYFDNKPVFVQQWKPGKKINVEDLTDVPIWVQFPDLDVKYWSLSGLSKLGSLIGKPIKRDKSTARKTKYAYARIQIEVRVHQDFPKEVVFINEDGRAITQRIDYEWIVQNVWTQKMEGRFMFQLYKKLKMLKPLLRGLNKRKFGHIYQQCNLLREELSQVQEALRLNMKCEHLITKEIELIKELTWKLKAARLMKNQQAKQEWVLEGDKDSKLFHAWIKKRRMNNHINTIKDSNGNLIEGKTNIAGVMVDYFQKLLGKTEWIEDILQEVIGEGKMLCVEQQLKCIAPVTEEEIKRYDLIVACRGDLPSIDCVLAAGLNHFKQTTRRTKLINSVLYGIADFWSRIFVLPNSVMRKVMALCRNFLWSSGPVHRRCPLIKWEEVCLPKQEGGLGLKNLLFWNQACSMKLLWDIANKKDSLWVRWVHSKYLKQGTIWECNVKNDDCYYWKKLIQNRRLFVGMNTANGYTVKEGYNRLKGIRMKVDWAEVVWSRWSVPKHQIIAWLIWKGRIQTKDRLSKFLPIDTTCVLCEKEMESADHIFCSCTYAKAIHENMASVLNVEMQADSVKELGKKMELGRGRK</sequence>
<feature type="domain" description="DUF4283" evidence="3">
    <location>
        <begin position="88"/>
        <end position="166"/>
    </location>
</feature>
<accession>A0A484MZY4</accession>
<dbReference type="Proteomes" id="UP000595140">
    <property type="component" value="Unassembled WGS sequence"/>
</dbReference>
<gene>
    <name evidence="4" type="ORF">CCAM_LOCUS35140</name>
</gene>
<dbReference type="Pfam" id="PF14111">
    <property type="entry name" value="DUF4283"/>
    <property type="match status" value="1"/>
</dbReference>
<evidence type="ECO:0000259" key="3">
    <source>
        <dbReference type="Pfam" id="PF14111"/>
    </source>
</evidence>
<keyword evidence="5" id="KW-1185">Reference proteome</keyword>
<dbReference type="EMBL" id="OOIL02004884">
    <property type="protein sequence ID" value="VFQ93364.1"/>
    <property type="molecule type" value="Genomic_DNA"/>
</dbReference>
<evidence type="ECO:0000256" key="1">
    <source>
        <dbReference type="SAM" id="MobiDB-lite"/>
    </source>
</evidence>
<dbReference type="PANTHER" id="PTHR33233:SF14">
    <property type="entry name" value="ENDONUCLEASE_EXONUCLEASE_PHOSPHATASE"/>
    <property type="match status" value="1"/>
</dbReference>
<protein>
    <recommendedName>
        <fullName evidence="6">DUF4283 domain-containing protein</fullName>
    </recommendedName>
</protein>
<reference evidence="4 5" key="1">
    <citation type="submission" date="2018-04" db="EMBL/GenBank/DDBJ databases">
        <authorList>
            <person name="Vogel A."/>
        </authorList>
    </citation>
    <scope>NUCLEOTIDE SEQUENCE [LARGE SCALE GENOMIC DNA]</scope>
</reference>
<proteinExistence type="predicted"/>
<organism evidence="4 5">
    <name type="scientific">Cuscuta campestris</name>
    <dbReference type="NCBI Taxonomy" id="132261"/>
    <lineage>
        <taxon>Eukaryota</taxon>
        <taxon>Viridiplantae</taxon>
        <taxon>Streptophyta</taxon>
        <taxon>Embryophyta</taxon>
        <taxon>Tracheophyta</taxon>
        <taxon>Spermatophyta</taxon>
        <taxon>Magnoliopsida</taxon>
        <taxon>eudicotyledons</taxon>
        <taxon>Gunneridae</taxon>
        <taxon>Pentapetalae</taxon>
        <taxon>asterids</taxon>
        <taxon>lamiids</taxon>
        <taxon>Solanales</taxon>
        <taxon>Convolvulaceae</taxon>
        <taxon>Cuscuteae</taxon>
        <taxon>Cuscuta</taxon>
        <taxon>Cuscuta subgen. Grammica</taxon>
        <taxon>Cuscuta sect. Cleistogrammica</taxon>
    </lineage>
</organism>
<feature type="region of interest" description="Disordered" evidence="1">
    <location>
        <begin position="1"/>
        <end position="33"/>
    </location>
</feature>